<accession>A0ABS9U7V1</accession>
<dbReference type="EMBL" id="JAKZBV010000003">
    <property type="protein sequence ID" value="MCH6472577.1"/>
    <property type="molecule type" value="Genomic_DNA"/>
</dbReference>
<keyword evidence="2" id="KW-1185">Reference proteome</keyword>
<sequence length="78" mass="8182">MNELEASLIIRAGAELLETASGDPRSEEGYTAVKANLSAALEDIANALGNFEAASPQPSRSTGWAQDLRRVADDLAGH</sequence>
<reference evidence="1 2" key="1">
    <citation type="submission" date="2022-03" db="EMBL/GenBank/DDBJ databases">
        <title>Sinomonas sp. isolated from a soil.</title>
        <authorList>
            <person name="Han J."/>
            <person name="Kim D.-U."/>
        </authorList>
    </citation>
    <scope>NUCLEOTIDE SEQUENCE [LARGE SCALE GENOMIC DNA]</scope>
    <source>
        <strain evidence="1 2">5-5</strain>
    </source>
</reference>
<dbReference type="Proteomes" id="UP001202922">
    <property type="component" value="Unassembled WGS sequence"/>
</dbReference>
<evidence type="ECO:0000313" key="2">
    <source>
        <dbReference type="Proteomes" id="UP001202922"/>
    </source>
</evidence>
<organism evidence="1 2">
    <name type="scientific">Sinomonas terrae</name>
    <dbReference type="NCBI Taxonomy" id="2908838"/>
    <lineage>
        <taxon>Bacteria</taxon>
        <taxon>Bacillati</taxon>
        <taxon>Actinomycetota</taxon>
        <taxon>Actinomycetes</taxon>
        <taxon>Micrococcales</taxon>
        <taxon>Micrococcaceae</taxon>
        <taxon>Sinomonas</taxon>
    </lineage>
</organism>
<evidence type="ECO:0000313" key="1">
    <source>
        <dbReference type="EMBL" id="MCH6472577.1"/>
    </source>
</evidence>
<dbReference type="RefSeq" id="WP_241056758.1">
    <property type="nucleotide sequence ID" value="NZ_JAKZBV010000003.1"/>
</dbReference>
<protein>
    <submittedName>
        <fullName evidence="1">Uncharacterized protein</fullName>
    </submittedName>
</protein>
<name>A0ABS9U7V1_9MICC</name>
<comment type="caution">
    <text evidence="1">The sequence shown here is derived from an EMBL/GenBank/DDBJ whole genome shotgun (WGS) entry which is preliminary data.</text>
</comment>
<gene>
    <name evidence="1" type="ORF">L0M17_21890</name>
</gene>
<proteinExistence type="predicted"/>